<proteinExistence type="predicted"/>
<dbReference type="GO" id="GO:0004523">
    <property type="term" value="F:RNA-DNA hybrid ribonuclease activity"/>
    <property type="evidence" value="ECO:0007669"/>
    <property type="project" value="InterPro"/>
</dbReference>
<dbReference type="SUPFAM" id="SSF53098">
    <property type="entry name" value="Ribonuclease H-like"/>
    <property type="match status" value="1"/>
</dbReference>
<dbReference type="PANTHER" id="PTHR47723">
    <property type="entry name" value="OS05G0353850 PROTEIN"/>
    <property type="match status" value="1"/>
</dbReference>
<keyword evidence="2" id="KW-0808">Transferase</keyword>
<feature type="domain" description="RNase H type-1" evidence="1">
    <location>
        <begin position="63"/>
        <end position="184"/>
    </location>
</feature>
<reference evidence="2" key="1">
    <citation type="submission" date="2020-01" db="EMBL/GenBank/DDBJ databases">
        <title>Genome sequence of Kobresia littledalei, the first chromosome-level genome in the family Cyperaceae.</title>
        <authorList>
            <person name="Qu G."/>
        </authorList>
    </citation>
    <scope>NUCLEOTIDE SEQUENCE</scope>
    <source>
        <strain evidence="2">C.B.Clarke</strain>
        <tissue evidence="2">Leaf</tissue>
    </source>
</reference>
<comment type="caution">
    <text evidence="2">The sequence shown here is derived from an EMBL/GenBank/DDBJ whole genome shotgun (WGS) entry which is preliminary data.</text>
</comment>
<evidence type="ECO:0000313" key="2">
    <source>
        <dbReference type="EMBL" id="KAF3341104.1"/>
    </source>
</evidence>
<dbReference type="Gene3D" id="3.30.420.10">
    <property type="entry name" value="Ribonuclease H-like superfamily/Ribonuclease H"/>
    <property type="match status" value="1"/>
</dbReference>
<keyword evidence="2" id="KW-0695">RNA-directed DNA polymerase</keyword>
<dbReference type="CDD" id="cd06222">
    <property type="entry name" value="RNase_H_like"/>
    <property type="match status" value="1"/>
</dbReference>
<dbReference type="Proteomes" id="UP000623129">
    <property type="component" value="Unassembled WGS sequence"/>
</dbReference>
<dbReference type="InterPro" id="IPR053151">
    <property type="entry name" value="RNase_H-like"/>
</dbReference>
<dbReference type="Pfam" id="PF13456">
    <property type="entry name" value="RVT_3"/>
    <property type="match status" value="1"/>
</dbReference>
<gene>
    <name evidence="2" type="ORF">FCM35_KLT09948</name>
</gene>
<dbReference type="InterPro" id="IPR002156">
    <property type="entry name" value="RNaseH_domain"/>
</dbReference>
<dbReference type="InterPro" id="IPR036397">
    <property type="entry name" value="RNaseH_sf"/>
</dbReference>
<name>A0A833RZK1_9POAL</name>
<dbReference type="EMBL" id="SWLB01000002">
    <property type="protein sequence ID" value="KAF3341104.1"/>
    <property type="molecule type" value="Genomic_DNA"/>
</dbReference>
<organism evidence="2 3">
    <name type="scientific">Carex littledalei</name>
    <dbReference type="NCBI Taxonomy" id="544730"/>
    <lineage>
        <taxon>Eukaryota</taxon>
        <taxon>Viridiplantae</taxon>
        <taxon>Streptophyta</taxon>
        <taxon>Embryophyta</taxon>
        <taxon>Tracheophyta</taxon>
        <taxon>Spermatophyta</taxon>
        <taxon>Magnoliopsida</taxon>
        <taxon>Liliopsida</taxon>
        <taxon>Poales</taxon>
        <taxon>Cyperaceae</taxon>
        <taxon>Cyperoideae</taxon>
        <taxon>Cariceae</taxon>
        <taxon>Carex</taxon>
        <taxon>Carex subgen. Euthyceras</taxon>
    </lineage>
</organism>
<protein>
    <submittedName>
        <fullName evidence="2">Reverse transcriptase-like protein</fullName>
    </submittedName>
</protein>
<accession>A0A833RZK1</accession>
<dbReference type="GO" id="GO:0003676">
    <property type="term" value="F:nucleic acid binding"/>
    <property type="evidence" value="ECO:0007669"/>
    <property type="project" value="InterPro"/>
</dbReference>
<keyword evidence="2" id="KW-0548">Nucleotidyltransferase</keyword>
<dbReference type="InterPro" id="IPR044730">
    <property type="entry name" value="RNase_H-like_dom_plant"/>
</dbReference>
<sequence length="203" mass="22778">MHCTQNFLAYWCSHVYGGRKQALALLHNSEHCQLIKQMRGHRGVATDNQNVITSLTIAYSCSVDGSFKMPDQGGAAYVLKHDYILVQYGLKYYSALSPFHMEASALLMGMRAAAASGIDSCTFLTDSEQLVRVLNNKQTPVNENLLVRTEITGIYSILSQHSCYKCIHIQREGNKLAHDIANLARTKMFRDHVGFTYPLFLNV</sequence>
<keyword evidence="3" id="KW-1185">Reference proteome</keyword>
<dbReference type="InterPro" id="IPR012337">
    <property type="entry name" value="RNaseH-like_sf"/>
</dbReference>
<dbReference type="AlphaFoldDB" id="A0A833RZK1"/>
<evidence type="ECO:0000259" key="1">
    <source>
        <dbReference type="Pfam" id="PF13456"/>
    </source>
</evidence>
<dbReference type="PANTHER" id="PTHR47723:SF19">
    <property type="entry name" value="POLYNUCLEOTIDYL TRANSFERASE, RIBONUCLEASE H-LIKE SUPERFAMILY PROTEIN"/>
    <property type="match status" value="1"/>
</dbReference>
<dbReference type="GO" id="GO:0003964">
    <property type="term" value="F:RNA-directed DNA polymerase activity"/>
    <property type="evidence" value="ECO:0007669"/>
    <property type="project" value="UniProtKB-KW"/>
</dbReference>
<evidence type="ECO:0000313" key="3">
    <source>
        <dbReference type="Proteomes" id="UP000623129"/>
    </source>
</evidence>
<dbReference type="OrthoDB" id="783377at2759"/>